<dbReference type="GeneID" id="77943960"/>
<protein>
    <submittedName>
        <fullName evidence="1">Uncharacterized protein</fullName>
    </submittedName>
</protein>
<gene>
    <name evidence="1" type="primary">72</name>
    <name evidence="1" type="ORF">AH04_72</name>
</gene>
<evidence type="ECO:0000313" key="1">
    <source>
        <dbReference type="EMBL" id="QZA70555.1"/>
    </source>
</evidence>
<keyword evidence="2" id="KW-1185">Reference proteome</keyword>
<dbReference type="RefSeq" id="YP_010667826.1">
    <property type="nucleotide sequence ID" value="NC_070952.1"/>
</dbReference>
<dbReference type="Proteomes" id="UP000827517">
    <property type="component" value="Segment"/>
</dbReference>
<reference evidence="1" key="1">
    <citation type="submission" date="2021-07" db="EMBL/GenBank/DDBJ databases">
        <authorList>
            <person name="Roth S.J."/>
            <person name="Krukonis G.P."/>
            <person name="Delesalle V.A."/>
        </authorList>
    </citation>
    <scope>NUCLEOTIDE SEQUENCE</scope>
</reference>
<evidence type="ECO:0000313" key="2">
    <source>
        <dbReference type="Proteomes" id="UP000827517"/>
    </source>
</evidence>
<organism evidence="1 2">
    <name type="scientific">Erwinia phage AH04</name>
    <dbReference type="NCBI Taxonomy" id="2869569"/>
    <lineage>
        <taxon>Viruses</taxon>
        <taxon>Duplodnaviria</taxon>
        <taxon>Heunggongvirae</taxon>
        <taxon>Uroviricota</taxon>
        <taxon>Caudoviricetes</taxon>
        <taxon>Chimalliviridae</taxon>
        <taxon>Meadowvirus</taxon>
        <taxon>Meadowvirus AH04</taxon>
    </lineage>
</organism>
<sequence>MSIERTKGTLPISVGTALALEALTAVPMYKYHSFLLNLRTIVRNARQAYDQYVPTTSELYQACKEDIIGLAEFIAGMKLKTDLDIKFYYPSYRRLPNLFPLAKLKNVEKDGTDKQKEIARLDKSVIDKLLPEFGKNINHVDSVIPEFAGQALILTSHPVDLVTTNSYARLNLLESHTGAIKNYTLFYTKLTGSDKLTNIPMNKLTIQIFGDNSINFYSQSIAVKNEVKQLADVAHWSTASTPQMVARSIRSLNNTPEKEILLKMI</sequence>
<dbReference type="KEGG" id="vg:77943960"/>
<dbReference type="EMBL" id="MZ501267">
    <property type="protein sequence ID" value="QZA70555.1"/>
    <property type="molecule type" value="Genomic_DNA"/>
</dbReference>
<accession>A0AAE7X0T1</accession>
<name>A0AAE7X0T1_9CAUD</name>
<proteinExistence type="predicted"/>